<dbReference type="Gene3D" id="1.10.260.40">
    <property type="entry name" value="lambda repressor-like DNA-binding domains"/>
    <property type="match status" value="1"/>
</dbReference>
<evidence type="ECO:0000313" key="4">
    <source>
        <dbReference type="Proteomes" id="UP001501243"/>
    </source>
</evidence>
<dbReference type="Proteomes" id="UP001501243">
    <property type="component" value="Unassembled WGS sequence"/>
</dbReference>
<dbReference type="SMART" id="SM00530">
    <property type="entry name" value="HTH_XRE"/>
    <property type="match status" value="1"/>
</dbReference>
<keyword evidence="4" id="KW-1185">Reference proteome</keyword>
<dbReference type="EMBL" id="BAABGQ010000002">
    <property type="protein sequence ID" value="GAA4493294.1"/>
    <property type="molecule type" value="Genomic_DNA"/>
</dbReference>
<dbReference type="Pfam" id="PF01381">
    <property type="entry name" value="HTH_3"/>
    <property type="match status" value="1"/>
</dbReference>
<dbReference type="PANTHER" id="PTHR46558">
    <property type="entry name" value="TRACRIPTIONAL REGULATORY PROTEIN-RELATED-RELATED"/>
    <property type="match status" value="1"/>
</dbReference>
<comment type="caution">
    <text evidence="3">The sequence shown here is derived from an EMBL/GenBank/DDBJ whole genome shotgun (WGS) entry which is preliminary data.</text>
</comment>
<dbReference type="PROSITE" id="PS50943">
    <property type="entry name" value="HTH_CROC1"/>
    <property type="match status" value="1"/>
</dbReference>
<feature type="domain" description="HTH cro/C1-type" evidence="2">
    <location>
        <begin position="14"/>
        <end position="68"/>
    </location>
</feature>
<dbReference type="RefSeq" id="WP_208133395.1">
    <property type="nucleotide sequence ID" value="NZ_BAABGQ010000002.1"/>
</dbReference>
<name>A0ABP8PY29_9BACT</name>
<dbReference type="SUPFAM" id="SSF47413">
    <property type="entry name" value="lambda repressor-like DNA-binding domains"/>
    <property type="match status" value="1"/>
</dbReference>
<keyword evidence="1" id="KW-0238">DNA-binding</keyword>
<reference evidence="4" key="1">
    <citation type="journal article" date="2019" name="Int. J. Syst. Evol. Microbiol.">
        <title>The Global Catalogue of Microorganisms (GCM) 10K type strain sequencing project: providing services to taxonomists for standard genome sequencing and annotation.</title>
        <authorList>
            <consortium name="The Broad Institute Genomics Platform"/>
            <consortium name="The Broad Institute Genome Sequencing Center for Infectious Disease"/>
            <person name="Wu L."/>
            <person name="Ma J."/>
        </authorList>
    </citation>
    <scope>NUCLEOTIDE SEQUENCE [LARGE SCALE GENOMIC DNA]</scope>
    <source>
        <strain evidence="4">JCM 17841</strain>
    </source>
</reference>
<protein>
    <recommendedName>
        <fullName evidence="2">HTH cro/C1-type domain-containing protein</fullName>
    </recommendedName>
</protein>
<accession>A0ABP8PY29</accession>
<evidence type="ECO:0000256" key="1">
    <source>
        <dbReference type="ARBA" id="ARBA00023125"/>
    </source>
</evidence>
<dbReference type="InterPro" id="IPR010982">
    <property type="entry name" value="Lambda_DNA-bd_dom_sf"/>
</dbReference>
<organism evidence="3 4">
    <name type="scientific">Hymenobacter ginsengisoli</name>
    <dbReference type="NCBI Taxonomy" id="1051626"/>
    <lineage>
        <taxon>Bacteria</taxon>
        <taxon>Pseudomonadati</taxon>
        <taxon>Bacteroidota</taxon>
        <taxon>Cytophagia</taxon>
        <taxon>Cytophagales</taxon>
        <taxon>Hymenobacteraceae</taxon>
        <taxon>Hymenobacter</taxon>
    </lineage>
</organism>
<dbReference type="InterPro" id="IPR001387">
    <property type="entry name" value="Cro/C1-type_HTH"/>
</dbReference>
<evidence type="ECO:0000313" key="3">
    <source>
        <dbReference type="EMBL" id="GAA4493294.1"/>
    </source>
</evidence>
<proteinExistence type="predicted"/>
<evidence type="ECO:0000259" key="2">
    <source>
        <dbReference type="PROSITE" id="PS50943"/>
    </source>
</evidence>
<dbReference type="PANTHER" id="PTHR46558:SF11">
    <property type="entry name" value="HTH-TYPE TRANSCRIPTIONAL REGULATOR XRE"/>
    <property type="match status" value="1"/>
</dbReference>
<sequence>MSVKAPVNSLGANIKQLRLSNGFTQQQLATYLDIDRSLLAHIEDDRRQPGLVLLEKLATLYGVDLADLLSPSPEALALNAAFAFRAAGDFQPTDLEHIAGFRRIVSNYLKMKRIEDAE</sequence>
<dbReference type="CDD" id="cd00093">
    <property type="entry name" value="HTH_XRE"/>
    <property type="match status" value="1"/>
</dbReference>
<gene>
    <name evidence="3" type="ORF">GCM10023172_01700</name>
</gene>